<keyword evidence="3" id="KW-0677">Repeat</keyword>
<dbReference type="PANTHER" id="PTHR23335:SF1">
    <property type="entry name" value="CALMODULIN-BINDING TRANSCRIPTION ACTIVATOR, ISOFORM F"/>
    <property type="match status" value="1"/>
</dbReference>
<dbReference type="GO" id="GO:0005516">
    <property type="term" value="F:calmodulin binding"/>
    <property type="evidence" value="ECO:0007669"/>
    <property type="project" value="UniProtKB-KW"/>
</dbReference>
<keyword evidence="4" id="KW-0106">Calcium</keyword>
<evidence type="ECO:0000313" key="12">
    <source>
        <dbReference type="EMBL" id="KAF5746427.1"/>
    </source>
</evidence>
<comment type="subcellular location">
    <subcellularLocation>
        <location evidence="1">Nucleus</location>
    </subcellularLocation>
</comment>
<comment type="caution">
    <text evidence="12">The sequence shown here is derived from an EMBL/GenBank/DDBJ whole genome shotgun (WGS) entry which is preliminary data.</text>
</comment>
<dbReference type="GO" id="GO:0006357">
    <property type="term" value="P:regulation of transcription by RNA polymerase II"/>
    <property type="evidence" value="ECO:0007669"/>
    <property type="project" value="TreeGrafter"/>
</dbReference>
<dbReference type="Proteomes" id="UP000593562">
    <property type="component" value="Unassembled WGS sequence"/>
</dbReference>
<dbReference type="InParanoid" id="A0A7J7DJC9"/>
<keyword evidence="11" id="KW-0539">Nucleus</keyword>
<keyword evidence="8" id="KW-0238">DNA-binding</keyword>
<accession>A0A7J7DJC9</accession>
<evidence type="ECO:0000256" key="4">
    <source>
        <dbReference type="ARBA" id="ARBA00022837"/>
    </source>
</evidence>
<dbReference type="InterPro" id="IPR000048">
    <property type="entry name" value="IQ_motif_EF-hand-BS"/>
</dbReference>
<protein>
    <submittedName>
        <fullName evidence="12">Calmodulin-binding transcription activator 4 isoform X2</fullName>
    </submittedName>
</protein>
<dbReference type="AlphaFoldDB" id="A0A7J7DJC9"/>
<proteinExistence type="inferred from homology"/>
<dbReference type="Pfam" id="PF00612">
    <property type="entry name" value="IQ"/>
    <property type="match status" value="2"/>
</dbReference>
<dbReference type="Gene3D" id="1.20.5.190">
    <property type="match status" value="1"/>
</dbReference>
<comment type="similarity">
    <text evidence="2">Belongs to the CAMTA family.</text>
</comment>
<dbReference type="GO" id="GO:0003690">
    <property type="term" value="F:double-stranded DNA binding"/>
    <property type="evidence" value="ECO:0007669"/>
    <property type="project" value="TreeGrafter"/>
</dbReference>
<keyword evidence="10" id="KW-0804">Transcription</keyword>
<evidence type="ECO:0000256" key="10">
    <source>
        <dbReference type="ARBA" id="ARBA00023163"/>
    </source>
</evidence>
<dbReference type="PROSITE" id="PS50096">
    <property type="entry name" value="IQ"/>
    <property type="match status" value="3"/>
</dbReference>
<evidence type="ECO:0000256" key="8">
    <source>
        <dbReference type="ARBA" id="ARBA00023125"/>
    </source>
</evidence>
<evidence type="ECO:0000256" key="3">
    <source>
        <dbReference type="ARBA" id="ARBA00022737"/>
    </source>
</evidence>
<name>A0A7J7DJC9_TRIWF</name>
<evidence type="ECO:0000313" key="13">
    <source>
        <dbReference type="Proteomes" id="UP000593562"/>
    </source>
</evidence>
<evidence type="ECO:0000256" key="1">
    <source>
        <dbReference type="ARBA" id="ARBA00004123"/>
    </source>
</evidence>
<dbReference type="PANTHER" id="PTHR23335">
    <property type="entry name" value="CALMODULIN-BINDING TRANSCRIPTION ACTIVATOR CAMTA"/>
    <property type="match status" value="1"/>
</dbReference>
<evidence type="ECO:0000256" key="5">
    <source>
        <dbReference type="ARBA" id="ARBA00022860"/>
    </source>
</evidence>
<keyword evidence="13" id="KW-1185">Reference proteome</keyword>
<dbReference type="FunFam" id="1.20.5.190:FF:000003">
    <property type="entry name" value="Calmodulin-binding transcription activator 2"/>
    <property type="match status" value="1"/>
</dbReference>
<dbReference type="SUPFAM" id="SSF52540">
    <property type="entry name" value="P-loop containing nucleoside triphosphate hydrolases"/>
    <property type="match status" value="1"/>
</dbReference>
<keyword evidence="7" id="KW-0040">ANK repeat</keyword>
<keyword evidence="6" id="KW-0805">Transcription regulation</keyword>
<keyword evidence="5" id="KW-0112">Calmodulin-binding</keyword>
<dbReference type="InterPro" id="IPR027417">
    <property type="entry name" value="P-loop_NTPase"/>
</dbReference>
<evidence type="ECO:0000256" key="9">
    <source>
        <dbReference type="ARBA" id="ARBA00023159"/>
    </source>
</evidence>
<evidence type="ECO:0000256" key="2">
    <source>
        <dbReference type="ARBA" id="ARBA00008267"/>
    </source>
</evidence>
<keyword evidence="9" id="KW-0010">Activator</keyword>
<evidence type="ECO:0000256" key="11">
    <source>
        <dbReference type="ARBA" id="ARBA00023242"/>
    </source>
</evidence>
<evidence type="ECO:0000256" key="6">
    <source>
        <dbReference type="ARBA" id="ARBA00023015"/>
    </source>
</evidence>
<gene>
    <name evidence="12" type="ORF">HS088_TW06G00598</name>
</gene>
<organism evidence="12 13">
    <name type="scientific">Tripterygium wilfordii</name>
    <name type="common">Thunder God vine</name>
    <dbReference type="NCBI Taxonomy" id="458696"/>
    <lineage>
        <taxon>Eukaryota</taxon>
        <taxon>Viridiplantae</taxon>
        <taxon>Streptophyta</taxon>
        <taxon>Embryophyta</taxon>
        <taxon>Tracheophyta</taxon>
        <taxon>Spermatophyta</taxon>
        <taxon>Magnoliopsida</taxon>
        <taxon>eudicotyledons</taxon>
        <taxon>Gunneridae</taxon>
        <taxon>Pentapetalae</taxon>
        <taxon>rosids</taxon>
        <taxon>fabids</taxon>
        <taxon>Celastrales</taxon>
        <taxon>Celastraceae</taxon>
        <taxon>Tripterygium</taxon>
    </lineage>
</organism>
<dbReference type="SMART" id="SM00015">
    <property type="entry name" value="IQ"/>
    <property type="match status" value="3"/>
</dbReference>
<reference evidence="12 13" key="1">
    <citation type="journal article" date="2020" name="Nat. Commun.">
        <title>Genome of Tripterygium wilfordii and identification of cytochrome P450 involved in triptolide biosynthesis.</title>
        <authorList>
            <person name="Tu L."/>
            <person name="Su P."/>
            <person name="Zhang Z."/>
            <person name="Gao L."/>
            <person name="Wang J."/>
            <person name="Hu T."/>
            <person name="Zhou J."/>
            <person name="Zhang Y."/>
            <person name="Zhao Y."/>
            <person name="Liu Y."/>
            <person name="Song Y."/>
            <person name="Tong Y."/>
            <person name="Lu Y."/>
            <person name="Yang J."/>
            <person name="Xu C."/>
            <person name="Jia M."/>
            <person name="Peters R.J."/>
            <person name="Huang L."/>
            <person name="Gao W."/>
        </authorList>
    </citation>
    <scope>NUCLEOTIDE SEQUENCE [LARGE SCALE GENOMIC DNA]</scope>
    <source>
        <strain evidence="13">cv. XIE 37</strain>
        <tissue evidence="12">Leaf</tissue>
    </source>
</reference>
<dbReference type="EMBL" id="JAAARO010000006">
    <property type="protein sequence ID" value="KAF5746427.1"/>
    <property type="molecule type" value="Genomic_DNA"/>
</dbReference>
<sequence>MVAALIASGASAGAVTDPTSQDPTGKTPASIASINEHRGLAGYLSEVALTSHLSSLTMEESELSKGPAEVQAEMTVNSLSKGYLGACEDQISLKDTLAAVRNATQAAARIQSAFRAHSFRRRQQSNAPGSIDVYGVNENDIQGLAAISKLTFGHARDYNSAALSIQKKYRGWKGRNDFLTLRQKVVKIQAHVRGYQVRKQYKVICWAVGVLDKVILRWRRKGVGLRGFRKEIEPIDESEDDEDILKVFRKQKVDAALDDAVSRVLSMVESPDARQQYRRMLERYRQAKAEIDNTAASTSLGDISDMENDDIYNYLQEQLPVPATLTYSSR</sequence>
<dbReference type="GO" id="GO:0003712">
    <property type="term" value="F:transcription coregulator activity"/>
    <property type="evidence" value="ECO:0007669"/>
    <property type="project" value="TreeGrafter"/>
</dbReference>
<dbReference type="GO" id="GO:0005634">
    <property type="term" value="C:nucleus"/>
    <property type="evidence" value="ECO:0007669"/>
    <property type="project" value="UniProtKB-SubCell"/>
</dbReference>
<evidence type="ECO:0000256" key="7">
    <source>
        <dbReference type="ARBA" id="ARBA00023043"/>
    </source>
</evidence>